<dbReference type="PANTHER" id="PTHR39201">
    <property type="entry name" value="EXPORTED PROTEIN-RELATED"/>
    <property type="match status" value="1"/>
</dbReference>
<dbReference type="Gene3D" id="3.40.50.360">
    <property type="match status" value="1"/>
</dbReference>
<evidence type="ECO:0000313" key="4">
    <source>
        <dbReference type="EMBL" id="GFO85001.1"/>
    </source>
</evidence>
<dbReference type="InterPro" id="IPR001226">
    <property type="entry name" value="Flavodoxin_CS"/>
</dbReference>
<dbReference type="Proteomes" id="UP000613208">
    <property type="component" value="Unassembled WGS sequence"/>
</dbReference>
<dbReference type="SUPFAM" id="SSF52218">
    <property type="entry name" value="Flavoproteins"/>
    <property type="match status" value="1"/>
</dbReference>
<evidence type="ECO:0000259" key="3">
    <source>
        <dbReference type="Pfam" id="PF12682"/>
    </source>
</evidence>
<proteinExistence type="predicted"/>
<feature type="signal peptide" evidence="2">
    <location>
        <begin position="1"/>
        <end position="22"/>
    </location>
</feature>
<keyword evidence="5" id="KW-1185">Reference proteome</keyword>
<dbReference type="InterPro" id="IPR008254">
    <property type="entry name" value="Flavodoxin/NO_synth"/>
</dbReference>
<evidence type="ECO:0000313" key="5">
    <source>
        <dbReference type="Proteomes" id="UP000613208"/>
    </source>
</evidence>
<feature type="chain" id="PRO_5039475287" evidence="2">
    <location>
        <begin position="23"/>
        <end position="222"/>
    </location>
</feature>
<dbReference type="InterPro" id="IPR029039">
    <property type="entry name" value="Flavoprotein-like_sf"/>
</dbReference>
<name>A0A916Q9C8_9FIRM</name>
<dbReference type="Pfam" id="PF12682">
    <property type="entry name" value="Flavodoxin_4"/>
    <property type="match status" value="1"/>
</dbReference>
<reference evidence="4" key="1">
    <citation type="submission" date="2020-06" db="EMBL/GenBank/DDBJ databases">
        <title>Characterization of fructooligosaccharide metabolism and fructooligosaccharide-degrading enzymes in human commensal butyrate producers.</title>
        <authorList>
            <person name="Tanno H."/>
            <person name="Fujii T."/>
            <person name="Hirano K."/>
            <person name="Maeno S."/>
            <person name="Tonozuka T."/>
            <person name="Sakamoto M."/>
            <person name="Ohkuma M."/>
            <person name="Tochio T."/>
            <person name="Endo A."/>
        </authorList>
    </citation>
    <scope>NUCLEOTIDE SEQUENCE</scope>
    <source>
        <strain evidence="4">JCM 17466</strain>
    </source>
</reference>
<accession>A0A916Q9C8</accession>
<dbReference type="GO" id="GO:0010181">
    <property type="term" value="F:FMN binding"/>
    <property type="evidence" value="ECO:0007669"/>
    <property type="project" value="InterPro"/>
</dbReference>
<gene>
    <name evidence="4" type="ORF">ANBU17_13480</name>
</gene>
<keyword evidence="2" id="KW-0732">Signal</keyword>
<dbReference type="PANTHER" id="PTHR39201:SF1">
    <property type="entry name" value="FLAVODOXIN-LIKE DOMAIN-CONTAINING PROTEIN"/>
    <property type="match status" value="1"/>
</dbReference>
<dbReference type="PROSITE" id="PS00201">
    <property type="entry name" value="FLAVODOXIN"/>
    <property type="match status" value="1"/>
</dbReference>
<sequence>MQMKLKKVMMMVLCGVMVGMLAGCSSSGGSSTTEENTAESTTESTTAADSSSEDAQNTEGSGGKTLVVYYSATGNTERVAKVIADATDADIFELQPMDLYTDDDLDWTDDNSRVSQEYANEDQRDVELESITVDNWDSYDTVFIGYPIWWGIAAWPVNGFAENNDFTGKTVIPFCTAASSGIGESGDLLEEMAGTGNWQEGERFGSGFSDEDIQEWVDGLDL</sequence>
<dbReference type="GO" id="GO:0009055">
    <property type="term" value="F:electron transfer activity"/>
    <property type="evidence" value="ECO:0007669"/>
    <property type="project" value="InterPro"/>
</dbReference>
<evidence type="ECO:0000256" key="2">
    <source>
        <dbReference type="SAM" id="SignalP"/>
    </source>
</evidence>
<feature type="region of interest" description="Disordered" evidence="1">
    <location>
        <begin position="25"/>
        <end position="61"/>
    </location>
</feature>
<dbReference type="PROSITE" id="PS51257">
    <property type="entry name" value="PROKAR_LIPOPROTEIN"/>
    <property type="match status" value="1"/>
</dbReference>
<protein>
    <submittedName>
        <fullName evidence="4">Flavodoxin</fullName>
    </submittedName>
</protein>
<organism evidence="4 5">
    <name type="scientific">Anaerostipes butyraticus</name>
    <dbReference type="NCBI Taxonomy" id="645466"/>
    <lineage>
        <taxon>Bacteria</taxon>
        <taxon>Bacillati</taxon>
        <taxon>Bacillota</taxon>
        <taxon>Clostridia</taxon>
        <taxon>Lachnospirales</taxon>
        <taxon>Lachnospiraceae</taxon>
        <taxon>Anaerostipes</taxon>
    </lineage>
</organism>
<dbReference type="EMBL" id="BLYI01000027">
    <property type="protein sequence ID" value="GFO85001.1"/>
    <property type="molecule type" value="Genomic_DNA"/>
</dbReference>
<comment type="caution">
    <text evidence="4">The sequence shown here is derived from an EMBL/GenBank/DDBJ whole genome shotgun (WGS) entry which is preliminary data.</text>
</comment>
<feature type="compositionally biased region" description="Low complexity" evidence="1">
    <location>
        <begin position="25"/>
        <end position="55"/>
    </location>
</feature>
<feature type="domain" description="Flavodoxin-like" evidence="3">
    <location>
        <begin position="64"/>
        <end position="218"/>
    </location>
</feature>
<dbReference type="GO" id="GO:0016651">
    <property type="term" value="F:oxidoreductase activity, acting on NAD(P)H"/>
    <property type="evidence" value="ECO:0007669"/>
    <property type="project" value="UniProtKB-ARBA"/>
</dbReference>
<evidence type="ECO:0000256" key="1">
    <source>
        <dbReference type="SAM" id="MobiDB-lite"/>
    </source>
</evidence>
<dbReference type="AlphaFoldDB" id="A0A916Q9C8"/>